<dbReference type="InterPro" id="IPR058601">
    <property type="entry name" value="Phage_phiTE_015-like"/>
</dbReference>
<organism evidence="1 2">
    <name type="scientific">Pseudomonas typographi</name>
    <dbReference type="NCBI Taxonomy" id="2715964"/>
    <lineage>
        <taxon>Bacteria</taxon>
        <taxon>Pseudomonadati</taxon>
        <taxon>Pseudomonadota</taxon>
        <taxon>Gammaproteobacteria</taxon>
        <taxon>Pseudomonadales</taxon>
        <taxon>Pseudomonadaceae</taxon>
        <taxon>Pseudomonas</taxon>
    </lineage>
</organism>
<proteinExistence type="predicted"/>
<comment type="caution">
    <text evidence="1">The sequence shown here is derived from an EMBL/GenBank/DDBJ whole genome shotgun (WGS) entry which is preliminary data.</text>
</comment>
<reference evidence="1 2" key="1">
    <citation type="journal article" date="2020" name="Insects">
        <title>Bacteria Belonging to Pseudomonas typographi sp. nov. from the Bark Beetle Ips typographus Have Genomic Potential to Aid in the Host Ecology.</title>
        <authorList>
            <person name="Peral-Aranega E."/>
            <person name="Saati-Santamaria Z."/>
            <person name="Kolarik M."/>
            <person name="Rivas R."/>
            <person name="Garcia-Fraile P."/>
        </authorList>
    </citation>
    <scope>NUCLEOTIDE SEQUENCE [LARGE SCALE GENOMIC DNA]</scope>
    <source>
        <strain evidence="1 2">CA3A</strain>
    </source>
</reference>
<evidence type="ECO:0000313" key="2">
    <source>
        <dbReference type="Proteomes" id="UP000805841"/>
    </source>
</evidence>
<sequence length="76" mass="8992">MSTEKMREEFEAWLLEVHGLTAEWQPERNCFKEYPAHLAYQAWQASRAALLKKQAQEQEEFLAHLADFEQEDTLHG</sequence>
<keyword evidence="2" id="KW-1185">Reference proteome</keyword>
<dbReference type="RefSeq" id="WP_190426156.1">
    <property type="nucleotide sequence ID" value="NZ_JAAOCA010000047.1"/>
</dbReference>
<protein>
    <submittedName>
        <fullName evidence="1">Uncharacterized protein</fullName>
    </submittedName>
</protein>
<dbReference type="Pfam" id="PF26207">
    <property type="entry name" value="Phage_phiTE_015"/>
    <property type="match status" value="1"/>
</dbReference>
<gene>
    <name evidence="1" type="ORF">HAQ05_25120</name>
</gene>
<name>A0ABR7Z909_9PSED</name>
<accession>A0ABR7Z909</accession>
<dbReference type="Proteomes" id="UP000805841">
    <property type="component" value="Unassembled WGS sequence"/>
</dbReference>
<evidence type="ECO:0000313" key="1">
    <source>
        <dbReference type="EMBL" id="MBD1601962.1"/>
    </source>
</evidence>
<dbReference type="EMBL" id="JAAOCA010000047">
    <property type="protein sequence ID" value="MBD1601962.1"/>
    <property type="molecule type" value="Genomic_DNA"/>
</dbReference>